<sequence length="271" mass="29901">MPLTLEFPSHLPTIDRTRIATLAERNLADHGDGLLGLVLSGSAGRGMATDRSDLDVFVVLSDEAAAGRTTSHSSDVDEIPWSRSELDTVGAYGTEEWWFRWSCAWAPVLLDRTGGGIAGALRRQATLDPREADAVLIDHDRLDGWVNFAYRALKSNRDGRHPESRLDANESVPWLLDVVFALAGRVRPYNKYLAWELRTHPLDGWPADELLDLVGRLLDGDAAAIRETFVRVRAACAAYDAGRGHMRTTDIFEGWGAELDVFVGQPQPLQA</sequence>
<evidence type="ECO:0000313" key="1">
    <source>
        <dbReference type="EMBL" id="SFB39737.1"/>
    </source>
</evidence>
<reference evidence="1" key="1">
    <citation type="submission" date="2016-10" db="EMBL/GenBank/DDBJ databases">
        <authorList>
            <person name="de Groot N.N."/>
        </authorList>
    </citation>
    <scope>NUCLEOTIDE SEQUENCE [LARGE SCALE GENOMIC DNA]</scope>
    <source>
        <strain evidence="1">CGMCC 1.10697</strain>
    </source>
</reference>
<accession>A0A1I1AP52</accession>
<organism evidence="1 2">
    <name type="scientific">Nocardioides alpinus</name>
    <dbReference type="NCBI Taxonomy" id="748909"/>
    <lineage>
        <taxon>Bacteria</taxon>
        <taxon>Bacillati</taxon>
        <taxon>Actinomycetota</taxon>
        <taxon>Actinomycetes</taxon>
        <taxon>Propionibacteriales</taxon>
        <taxon>Nocardioidaceae</taxon>
        <taxon>Nocardioides</taxon>
    </lineage>
</organism>
<protein>
    <submittedName>
        <fullName evidence="1">Nucleotidyltransferase domain-containing protein</fullName>
    </submittedName>
</protein>
<dbReference type="OrthoDB" id="2987256at2"/>
<dbReference type="RefSeq" id="WP_091200556.1">
    <property type="nucleotide sequence ID" value="NZ_FOKC01000010.1"/>
</dbReference>
<name>A0A1I1AP52_9ACTN</name>
<gene>
    <name evidence="1" type="ORF">SAMN05192575_11021</name>
</gene>
<keyword evidence="1" id="KW-0808">Transferase</keyword>
<evidence type="ECO:0000313" key="2">
    <source>
        <dbReference type="Proteomes" id="UP000199113"/>
    </source>
</evidence>
<dbReference type="Gene3D" id="3.30.460.10">
    <property type="entry name" value="Beta Polymerase, domain 2"/>
    <property type="match status" value="1"/>
</dbReference>
<dbReference type="AlphaFoldDB" id="A0A1I1AP52"/>
<dbReference type="Proteomes" id="UP000199113">
    <property type="component" value="Unassembled WGS sequence"/>
</dbReference>
<dbReference type="InterPro" id="IPR043519">
    <property type="entry name" value="NT_sf"/>
</dbReference>
<dbReference type="STRING" id="748909.SAMN05192575_11021"/>
<dbReference type="EMBL" id="FOKC01000010">
    <property type="protein sequence ID" value="SFB39737.1"/>
    <property type="molecule type" value="Genomic_DNA"/>
</dbReference>
<dbReference type="SUPFAM" id="SSF81301">
    <property type="entry name" value="Nucleotidyltransferase"/>
    <property type="match status" value="1"/>
</dbReference>
<proteinExistence type="predicted"/>
<dbReference type="GO" id="GO:0016740">
    <property type="term" value="F:transferase activity"/>
    <property type="evidence" value="ECO:0007669"/>
    <property type="project" value="UniProtKB-KW"/>
</dbReference>